<evidence type="ECO:0000313" key="11">
    <source>
        <dbReference type="Proteomes" id="UP000178017"/>
    </source>
</evidence>
<comment type="catalytic activity">
    <reaction evidence="7 8">
        <text>DNA(n) + a 2'-deoxyribonucleoside 5'-triphosphate = DNA(n+1) + diphosphate</text>
        <dbReference type="Rhea" id="RHEA:22508"/>
        <dbReference type="Rhea" id="RHEA-COMP:17339"/>
        <dbReference type="Rhea" id="RHEA-COMP:17340"/>
        <dbReference type="ChEBI" id="CHEBI:33019"/>
        <dbReference type="ChEBI" id="CHEBI:61560"/>
        <dbReference type="ChEBI" id="CHEBI:173112"/>
        <dbReference type="EC" id="2.7.7.7"/>
    </reaction>
</comment>
<dbReference type="AlphaFoldDB" id="A0A1F5MJH6"/>
<dbReference type="InterPro" id="IPR050238">
    <property type="entry name" value="DNA_Rep/Repair_Clamp_Loader"/>
</dbReference>
<comment type="similarity">
    <text evidence="1 8">Belongs to the DnaX/STICHEL family.</text>
</comment>
<dbReference type="Gene3D" id="3.40.50.300">
    <property type="entry name" value="P-loop containing nucleotide triphosphate hydrolases"/>
    <property type="match status" value="1"/>
</dbReference>
<comment type="subunit">
    <text evidence="8">DNA polymerase III contains a core (composed of alpha, epsilon and theta chains) that associates with a tau subunit. This core dimerizes to form the POLIII' complex. PolIII' associates with the gamma complex (composed of gamma, delta, delta', psi and chi chains) and with the beta chain to form the complete DNA polymerase III complex.</text>
</comment>
<dbReference type="GO" id="GO:0005524">
    <property type="term" value="F:ATP binding"/>
    <property type="evidence" value="ECO:0007669"/>
    <property type="project" value="UniProtKB-KW"/>
</dbReference>
<dbReference type="GO" id="GO:0009360">
    <property type="term" value="C:DNA polymerase III complex"/>
    <property type="evidence" value="ECO:0007669"/>
    <property type="project" value="InterPro"/>
</dbReference>
<dbReference type="EMBL" id="MFDO01000016">
    <property type="protein sequence ID" value="OGE65536.1"/>
    <property type="molecule type" value="Genomic_DNA"/>
</dbReference>
<dbReference type="FunFam" id="3.40.50.300:FF:000014">
    <property type="entry name" value="DNA polymerase III subunit gamma/tau"/>
    <property type="match status" value="1"/>
</dbReference>
<keyword evidence="8" id="KW-0548">Nucleotidyltransferase</keyword>
<dbReference type="GO" id="GO:0006261">
    <property type="term" value="P:DNA-templated DNA replication"/>
    <property type="evidence" value="ECO:0007669"/>
    <property type="project" value="TreeGrafter"/>
</dbReference>
<dbReference type="GO" id="GO:0003677">
    <property type="term" value="F:DNA binding"/>
    <property type="evidence" value="ECO:0007669"/>
    <property type="project" value="InterPro"/>
</dbReference>
<keyword evidence="4" id="KW-0862">Zinc</keyword>
<accession>A0A1F5MJH6</accession>
<dbReference type="PANTHER" id="PTHR11669">
    <property type="entry name" value="REPLICATION FACTOR C / DNA POLYMERASE III GAMMA-TAU SUBUNIT"/>
    <property type="match status" value="1"/>
</dbReference>
<evidence type="ECO:0000256" key="3">
    <source>
        <dbReference type="ARBA" id="ARBA00022741"/>
    </source>
</evidence>
<sequence length="513" mass="57290">MVFYRKYRPQSLDELIGQELVKQTLLAAHASGKLAHAYLFCGPRGTGKTSTARILAKMVNCLDEKNAPCNKCELCTSITDGSNLDLIEIDAASNRGIEDIRSLRENIKLAPAKAKKKIYIIDEVHMLTNDAFNALLKTLEEPPSHVLFILATTDPQKIPQTILSRVQKLEFKLAKVEDILQDLKNIVSSEKIKIADEELLLVAQAAQGSFRDGEKLLDQLSSMGKIDRETLEKMLLGSSFDAIAQLIGSIAKKNTTDSLRALHEQQSLGVVAKDLNLSLLELLRQLILIQNDLGEELVKIDVGVQKFEILVNLSKEFTTADLIKTLDNLQESLEKGKFVPIAYLPLEVAVVKSCLETKDVNQQVLPSEHVQELKEEVLSVAPAIIVSETSNIEINDSLDLQKIEERWTYILETARSFNYSLEALLRSVKIARCEEKLVVIEVPYAFHQRMLEVPKSRDMLESILSDILSRPIRISTILAKRSVKREDVANIEVAADDELVRLASEIFSADAPN</sequence>
<gene>
    <name evidence="8" type="primary">dnaX</name>
    <name evidence="10" type="ORF">A3B49_01840</name>
</gene>
<evidence type="ECO:0000256" key="1">
    <source>
        <dbReference type="ARBA" id="ARBA00006360"/>
    </source>
</evidence>
<dbReference type="Pfam" id="PF22608">
    <property type="entry name" value="DNAX_ATPase_lid"/>
    <property type="match status" value="1"/>
</dbReference>
<evidence type="ECO:0000256" key="5">
    <source>
        <dbReference type="ARBA" id="ARBA00022840"/>
    </source>
</evidence>
<dbReference type="CDD" id="cd00009">
    <property type="entry name" value="AAA"/>
    <property type="match status" value="1"/>
</dbReference>
<dbReference type="InterPro" id="IPR012763">
    <property type="entry name" value="DNA_pol_III_sug/sutau_N"/>
</dbReference>
<proteinExistence type="inferred from homology"/>
<dbReference type="PANTHER" id="PTHR11669:SF0">
    <property type="entry name" value="PROTEIN STICHEL-LIKE 2"/>
    <property type="match status" value="1"/>
</dbReference>
<dbReference type="InterPro" id="IPR001270">
    <property type="entry name" value="ClpA/B"/>
</dbReference>
<name>A0A1F5MJH6_9BACT</name>
<evidence type="ECO:0000256" key="7">
    <source>
        <dbReference type="ARBA" id="ARBA00049244"/>
    </source>
</evidence>
<keyword evidence="6 8" id="KW-0239">DNA-directed DNA polymerase</keyword>
<evidence type="ECO:0000259" key="9">
    <source>
        <dbReference type="SMART" id="SM00382"/>
    </source>
</evidence>
<dbReference type="EC" id="2.7.7.7" evidence="8"/>
<feature type="domain" description="AAA+ ATPase" evidence="9">
    <location>
        <begin position="34"/>
        <end position="183"/>
    </location>
</feature>
<dbReference type="GO" id="GO:0003887">
    <property type="term" value="F:DNA-directed DNA polymerase activity"/>
    <property type="evidence" value="ECO:0007669"/>
    <property type="project" value="UniProtKB-KW"/>
</dbReference>
<evidence type="ECO:0000313" key="10">
    <source>
        <dbReference type="EMBL" id="OGE65536.1"/>
    </source>
</evidence>
<keyword evidence="3 8" id="KW-0547">Nucleotide-binding</keyword>
<dbReference type="Pfam" id="PF13177">
    <property type="entry name" value="DNA_pol3_delta2"/>
    <property type="match status" value="1"/>
</dbReference>
<dbReference type="NCBIfam" id="NF004046">
    <property type="entry name" value="PRK05563.1"/>
    <property type="match status" value="1"/>
</dbReference>
<evidence type="ECO:0000256" key="2">
    <source>
        <dbReference type="ARBA" id="ARBA00022723"/>
    </source>
</evidence>
<evidence type="ECO:0000256" key="6">
    <source>
        <dbReference type="ARBA" id="ARBA00022932"/>
    </source>
</evidence>
<evidence type="ECO:0000256" key="8">
    <source>
        <dbReference type="RuleBase" id="RU364063"/>
    </source>
</evidence>
<keyword evidence="2" id="KW-0479">Metal-binding</keyword>
<keyword evidence="8" id="KW-0235">DNA replication</keyword>
<dbReference type="InterPro" id="IPR003593">
    <property type="entry name" value="AAA+_ATPase"/>
</dbReference>
<comment type="function">
    <text evidence="8">DNA polymerase III is a complex, multichain enzyme responsible for most of the replicative synthesis in bacteria. This DNA polymerase also exhibits 3' to 5' exonuclease activity.</text>
</comment>
<dbReference type="PRINTS" id="PR00300">
    <property type="entry name" value="CLPPROTEASEA"/>
</dbReference>
<dbReference type="SUPFAM" id="SSF48019">
    <property type="entry name" value="post-AAA+ oligomerization domain-like"/>
    <property type="match status" value="1"/>
</dbReference>
<dbReference type="InterPro" id="IPR045085">
    <property type="entry name" value="HLD_clamp_pol_III_gamma_tau"/>
</dbReference>
<reference evidence="10 11" key="1">
    <citation type="journal article" date="2016" name="Nat. Commun.">
        <title>Thousands of microbial genomes shed light on interconnected biogeochemical processes in an aquifer system.</title>
        <authorList>
            <person name="Anantharaman K."/>
            <person name="Brown C.T."/>
            <person name="Hug L.A."/>
            <person name="Sharon I."/>
            <person name="Castelle C.J."/>
            <person name="Probst A.J."/>
            <person name="Thomas B.C."/>
            <person name="Singh A."/>
            <person name="Wilkins M.J."/>
            <person name="Karaoz U."/>
            <person name="Brodie E.L."/>
            <person name="Williams K.H."/>
            <person name="Hubbard S.S."/>
            <person name="Banfield J.F."/>
        </authorList>
    </citation>
    <scope>NUCLEOTIDE SEQUENCE [LARGE SCALE GENOMIC DNA]</scope>
</reference>
<dbReference type="GO" id="GO:0046872">
    <property type="term" value="F:metal ion binding"/>
    <property type="evidence" value="ECO:0007669"/>
    <property type="project" value="UniProtKB-KW"/>
</dbReference>
<dbReference type="SMART" id="SM00382">
    <property type="entry name" value="AAA"/>
    <property type="match status" value="1"/>
</dbReference>
<dbReference type="SUPFAM" id="SSF52540">
    <property type="entry name" value="P-loop containing nucleoside triphosphate hydrolases"/>
    <property type="match status" value="1"/>
</dbReference>
<keyword evidence="8" id="KW-0808">Transferase</keyword>
<dbReference type="InterPro" id="IPR008921">
    <property type="entry name" value="DNA_pol3_clamp-load_cplx_C"/>
</dbReference>
<dbReference type="NCBIfam" id="TIGR02397">
    <property type="entry name" value="dnaX_nterm"/>
    <property type="match status" value="1"/>
</dbReference>
<comment type="caution">
    <text evidence="10">The sequence shown here is derived from an EMBL/GenBank/DDBJ whole genome shotgun (WGS) entry which is preliminary data.</text>
</comment>
<protein>
    <recommendedName>
        <fullName evidence="8">DNA polymerase III subunit gamma/tau</fullName>
        <ecNumber evidence="8">2.7.7.7</ecNumber>
    </recommendedName>
</protein>
<dbReference type="InterPro" id="IPR027417">
    <property type="entry name" value="P-loop_NTPase"/>
</dbReference>
<organism evidence="10 11">
    <name type="scientific">Candidatus Daviesbacteria bacterium RIFCSPLOWO2_01_FULL_40_24</name>
    <dbReference type="NCBI Taxonomy" id="1797787"/>
    <lineage>
        <taxon>Bacteria</taxon>
        <taxon>Candidatus Daviesiibacteriota</taxon>
    </lineage>
</organism>
<dbReference type="Gene3D" id="1.10.8.60">
    <property type="match status" value="1"/>
</dbReference>
<keyword evidence="5 8" id="KW-0067">ATP-binding</keyword>
<dbReference type="Proteomes" id="UP000178017">
    <property type="component" value="Unassembled WGS sequence"/>
</dbReference>
<evidence type="ECO:0000256" key="4">
    <source>
        <dbReference type="ARBA" id="ARBA00022833"/>
    </source>
</evidence>